<comment type="similarity">
    <text evidence="1">Belongs to the UPF0260 family.</text>
</comment>
<dbReference type="Proteomes" id="UP000061432">
    <property type="component" value="Chromosome"/>
</dbReference>
<gene>
    <name evidence="3" type="ORF">Maq22A_c28580</name>
</gene>
<feature type="region of interest" description="Disordered" evidence="2">
    <location>
        <begin position="224"/>
        <end position="243"/>
    </location>
</feature>
<dbReference type="InterPro" id="IPR008228">
    <property type="entry name" value="UCP006173"/>
</dbReference>
<dbReference type="NCBIfam" id="NF003501">
    <property type="entry name" value="PRK05170.1-5"/>
    <property type="match status" value="1"/>
</dbReference>
<reference evidence="4" key="2">
    <citation type="submission" date="2015-01" db="EMBL/GenBank/DDBJ databases">
        <title>Complete genome sequence of Methylobacterium aquaticum strain 22A.</title>
        <authorList>
            <person name="Tani A."/>
            <person name="Ogura Y."/>
            <person name="Hayashi T."/>
        </authorList>
    </citation>
    <scope>NUCLEOTIDE SEQUENCE [LARGE SCALE GENOMIC DNA]</scope>
    <source>
        <strain evidence="4">MA-22A</strain>
    </source>
</reference>
<feature type="compositionally biased region" description="Low complexity" evidence="2">
    <location>
        <begin position="26"/>
        <end position="36"/>
    </location>
</feature>
<reference evidence="3 4" key="1">
    <citation type="journal article" date="2015" name="Genome Announc.">
        <title>Complete Genome Sequence of Methylobacterium aquaticum Strain 22A, Isolated from Racomitrium japonicum Moss.</title>
        <authorList>
            <person name="Tani A."/>
            <person name="Ogura Y."/>
            <person name="Hayashi T."/>
            <person name="Kimbara K."/>
        </authorList>
    </citation>
    <scope>NUCLEOTIDE SEQUENCE [LARGE SCALE GENOMIC DNA]</scope>
    <source>
        <strain evidence="3 4">MA-22A</strain>
    </source>
</reference>
<dbReference type="HAMAP" id="MF_00676">
    <property type="entry name" value="UPF0260"/>
    <property type="match status" value="1"/>
</dbReference>
<dbReference type="PANTHER" id="PTHR37421">
    <property type="entry name" value="UPF0260 PROTEIN YCGN"/>
    <property type="match status" value="1"/>
</dbReference>
<organism evidence="3 4">
    <name type="scientific">Methylobacterium aquaticum</name>
    <dbReference type="NCBI Taxonomy" id="270351"/>
    <lineage>
        <taxon>Bacteria</taxon>
        <taxon>Pseudomonadati</taxon>
        <taxon>Pseudomonadota</taxon>
        <taxon>Alphaproteobacteria</taxon>
        <taxon>Hyphomicrobiales</taxon>
        <taxon>Methylobacteriaceae</taxon>
        <taxon>Methylobacterium</taxon>
    </lineage>
</organism>
<evidence type="ECO:0000256" key="2">
    <source>
        <dbReference type="SAM" id="MobiDB-lite"/>
    </source>
</evidence>
<proteinExistence type="inferred from homology"/>
<dbReference type="AlphaFoldDB" id="A0A1Y0ZCA1"/>
<name>A0A1Y0ZCA1_9HYPH</name>
<sequence>MGHGCADTTSQDCAASRRRACPRPRPAAGEGSSFRSPPHPRPASRRLRGPAPVADARKSPPGTSLPGKATPLSSKAENSLKAGTPFWRGKSLEAFSPAEWESLCDGCGRCCLLKLEDEDTAEIHYTDVGCTLLDAATCRCRDYARRQKKVPDCVRLTPEAVRTLTWLPPTCGYRLVRDGHDLPWWHPLVSGTRRTVHEAGISVRDRVSGTEEEFETEELLDRIVDWPGQDPHDDPHDDPQAGE</sequence>
<evidence type="ECO:0000313" key="3">
    <source>
        <dbReference type="EMBL" id="BAR47222.1"/>
    </source>
</evidence>
<dbReference type="InterPro" id="IPR005358">
    <property type="entry name" value="Puta_zinc/iron-chelating_dom"/>
</dbReference>
<evidence type="ECO:0000313" key="4">
    <source>
        <dbReference type="Proteomes" id="UP000061432"/>
    </source>
</evidence>
<dbReference type="Pfam" id="PF03692">
    <property type="entry name" value="CxxCxxCC"/>
    <property type="match status" value="1"/>
</dbReference>
<evidence type="ECO:0000256" key="1">
    <source>
        <dbReference type="HAMAP-Rule" id="MF_00676"/>
    </source>
</evidence>
<dbReference type="STRING" id="270351.Maq22A_c28580"/>
<feature type="region of interest" description="Disordered" evidence="2">
    <location>
        <begin position="1"/>
        <end position="78"/>
    </location>
</feature>
<protein>
    <recommendedName>
        <fullName evidence="1">UPF0260 protein Maq22A_c28580</fullName>
    </recommendedName>
</protein>
<dbReference type="KEGG" id="maqu:Maq22A_c28580"/>
<dbReference type="NCBIfam" id="NF003507">
    <property type="entry name" value="PRK05170.2-5"/>
    <property type="match status" value="1"/>
</dbReference>
<accession>A0A1Y0ZCA1</accession>
<dbReference type="EMBL" id="AP014704">
    <property type="protein sequence ID" value="BAR47222.1"/>
    <property type="molecule type" value="Genomic_DNA"/>
</dbReference>
<dbReference type="PANTHER" id="PTHR37421:SF1">
    <property type="entry name" value="UPF0260 PROTEIN YCGN"/>
    <property type="match status" value="1"/>
</dbReference>